<dbReference type="PANTHER" id="PTHR46231:SF1">
    <property type="entry name" value="ANKYRIN REPEAT AND BTB_POZ DOMAIN-CONTAINING PROTEIN 1"/>
    <property type="match status" value="1"/>
</dbReference>
<dbReference type="Ensembl" id="ENSSSUT00005027184.1">
    <property type="protein sequence ID" value="ENSSSUP00005023731.1"/>
    <property type="gene ID" value="ENSSSUG00005015451.1"/>
</dbReference>
<dbReference type="Gene3D" id="1.25.40.20">
    <property type="entry name" value="Ankyrin repeat-containing domain"/>
    <property type="match status" value="1"/>
</dbReference>
<dbReference type="SMART" id="SM00225">
    <property type="entry name" value="BTB"/>
    <property type="match status" value="2"/>
</dbReference>
<keyword evidence="2" id="KW-0963">Cytoplasm</keyword>
<evidence type="ECO:0000256" key="5">
    <source>
        <dbReference type="ARBA" id="ARBA00022917"/>
    </source>
</evidence>
<comment type="function">
    <text evidence="8">May act as a mediator of the PTEN growth-suppressive signaling pathway. May play a role in developmental processes.</text>
</comment>
<dbReference type="SUPFAM" id="SSF54695">
    <property type="entry name" value="POZ domain"/>
    <property type="match status" value="2"/>
</dbReference>
<dbReference type="Pfam" id="PF00651">
    <property type="entry name" value="BTB"/>
    <property type="match status" value="2"/>
</dbReference>
<feature type="domain" description="BTB" evidence="11">
    <location>
        <begin position="115"/>
        <end position="182"/>
    </location>
</feature>
<reference evidence="12" key="2">
    <citation type="submission" date="2025-08" db="UniProtKB">
        <authorList>
            <consortium name="Ensembl"/>
        </authorList>
    </citation>
    <scope>IDENTIFICATION</scope>
</reference>
<dbReference type="AlphaFoldDB" id="A0A673UQP8"/>
<dbReference type="Proteomes" id="UP000472268">
    <property type="component" value="Chromosome 12"/>
</dbReference>
<reference evidence="12 13" key="1">
    <citation type="submission" date="2019-05" db="EMBL/GenBank/DDBJ databases">
        <title>A Chromosome-scale Meerkat (S. suricatta) Genome Assembly.</title>
        <authorList>
            <person name="Dudchenko O."/>
            <person name="Lieberman Aiden E."/>
            <person name="Tung J."/>
            <person name="Barreiro L.B."/>
            <person name="Clutton-Brock T.H."/>
        </authorList>
    </citation>
    <scope>NUCLEOTIDE SEQUENCE [LARGE SCALE GENOMIC DNA]</scope>
</reference>
<evidence type="ECO:0000256" key="2">
    <source>
        <dbReference type="ARBA" id="ARBA00022490"/>
    </source>
</evidence>
<protein>
    <recommendedName>
        <fullName evidence="9">Ankyrin repeat and BTB/POZ domain-containing protein 1</fullName>
    </recommendedName>
</protein>
<gene>
    <name evidence="12" type="primary">ABTB1</name>
</gene>
<proteinExistence type="predicted"/>
<evidence type="ECO:0000313" key="13">
    <source>
        <dbReference type="Proteomes" id="UP000472268"/>
    </source>
</evidence>
<dbReference type="FunFam" id="3.30.710.10:FF:000064">
    <property type="entry name" value="Ankyrin repeat and BTB/POZ domain-containing protein 1"/>
    <property type="match status" value="1"/>
</dbReference>
<evidence type="ECO:0000256" key="9">
    <source>
        <dbReference type="ARBA" id="ARBA00071418"/>
    </source>
</evidence>
<evidence type="ECO:0000256" key="7">
    <source>
        <dbReference type="ARBA" id="ARBA00023054"/>
    </source>
</evidence>
<dbReference type="PROSITE" id="PS50097">
    <property type="entry name" value="BTB"/>
    <property type="match status" value="2"/>
</dbReference>
<feature type="domain" description="BTB" evidence="11">
    <location>
        <begin position="272"/>
        <end position="346"/>
    </location>
</feature>
<evidence type="ECO:0000259" key="11">
    <source>
        <dbReference type="PROSITE" id="PS50097"/>
    </source>
</evidence>
<dbReference type="InterPro" id="IPR011333">
    <property type="entry name" value="SKP1/BTB/POZ_sf"/>
</dbReference>
<dbReference type="CDD" id="cd18295">
    <property type="entry name" value="BTB1_POZ_ABTB1_BPOZ1"/>
    <property type="match status" value="1"/>
</dbReference>
<evidence type="ECO:0000256" key="1">
    <source>
        <dbReference type="ARBA" id="ARBA00004496"/>
    </source>
</evidence>
<dbReference type="InterPro" id="IPR036770">
    <property type="entry name" value="Ankyrin_rpt-contain_sf"/>
</dbReference>
<feature type="repeat" description="ANK" evidence="10">
    <location>
        <begin position="35"/>
        <end position="67"/>
    </location>
</feature>
<evidence type="ECO:0000256" key="3">
    <source>
        <dbReference type="ARBA" id="ARBA00022737"/>
    </source>
</evidence>
<dbReference type="OMA" id="EGARCIY"/>
<organism evidence="12 13">
    <name type="scientific">Suricata suricatta</name>
    <name type="common">Meerkat</name>
    <dbReference type="NCBI Taxonomy" id="37032"/>
    <lineage>
        <taxon>Eukaryota</taxon>
        <taxon>Metazoa</taxon>
        <taxon>Chordata</taxon>
        <taxon>Craniata</taxon>
        <taxon>Vertebrata</taxon>
        <taxon>Euteleostomi</taxon>
        <taxon>Mammalia</taxon>
        <taxon>Eutheria</taxon>
        <taxon>Laurasiatheria</taxon>
        <taxon>Carnivora</taxon>
        <taxon>Feliformia</taxon>
        <taxon>Herpestidae</taxon>
        <taxon>Suricata</taxon>
    </lineage>
</organism>
<dbReference type="FunFam" id="3.30.710.10:FF:000063">
    <property type="entry name" value="Ankyrin repeat and BTB/POZ domain-containing protein 1"/>
    <property type="match status" value="1"/>
</dbReference>
<evidence type="ECO:0000256" key="6">
    <source>
        <dbReference type="ARBA" id="ARBA00023043"/>
    </source>
</evidence>
<dbReference type="CDD" id="cd18296">
    <property type="entry name" value="BTB2_POZ_ABTB1_BPOZ1"/>
    <property type="match status" value="1"/>
</dbReference>
<dbReference type="GO" id="GO:0000151">
    <property type="term" value="C:ubiquitin ligase complex"/>
    <property type="evidence" value="ECO:0007669"/>
    <property type="project" value="TreeGrafter"/>
</dbReference>
<comment type="subcellular location">
    <subcellularLocation>
        <location evidence="1">Cytoplasm</location>
    </subcellularLocation>
</comment>
<keyword evidence="5" id="KW-0648">Protein biosynthesis</keyword>
<reference evidence="12" key="3">
    <citation type="submission" date="2025-09" db="UniProtKB">
        <authorList>
            <consortium name="Ensembl"/>
        </authorList>
    </citation>
    <scope>IDENTIFICATION</scope>
</reference>
<dbReference type="PROSITE" id="PS50297">
    <property type="entry name" value="ANK_REP_REGION"/>
    <property type="match status" value="1"/>
</dbReference>
<dbReference type="GO" id="GO:0003746">
    <property type="term" value="F:translation elongation factor activity"/>
    <property type="evidence" value="ECO:0007669"/>
    <property type="project" value="UniProtKB-KW"/>
</dbReference>
<keyword evidence="6 10" id="KW-0040">ANK repeat</keyword>
<keyword evidence="4" id="KW-0251">Elongation factor</keyword>
<accession>A0A673UQP8</accession>
<dbReference type="PROSITE" id="PS50088">
    <property type="entry name" value="ANK_REPEAT"/>
    <property type="match status" value="1"/>
</dbReference>
<dbReference type="Gene3D" id="3.30.710.10">
    <property type="entry name" value="Potassium Channel Kv1.1, Chain A"/>
    <property type="match status" value="2"/>
</dbReference>
<keyword evidence="3" id="KW-0677">Repeat</keyword>
<dbReference type="PANTHER" id="PTHR46231">
    <property type="entry name" value="ANKYRIN REPEAT AND BTB/POZ DOMAIN-CONTAINING PROTEIN 1"/>
    <property type="match status" value="1"/>
</dbReference>
<evidence type="ECO:0000313" key="12">
    <source>
        <dbReference type="Ensembl" id="ENSSSUP00005023731.1"/>
    </source>
</evidence>
<dbReference type="SMART" id="SM00248">
    <property type="entry name" value="ANK"/>
    <property type="match status" value="2"/>
</dbReference>
<evidence type="ECO:0000256" key="8">
    <source>
        <dbReference type="ARBA" id="ARBA00053518"/>
    </source>
</evidence>
<dbReference type="SUPFAM" id="SSF48403">
    <property type="entry name" value="Ankyrin repeat"/>
    <property type="match status" value="1"/>
</dbReference>
<dbReference type="FunFam" id="1.25.40.20:FF:000115">
    <property type="entry name" value="Ankyrin repeat and BTB/POZ domain-containing protein 1"/>
    <property type="match status" value="1"/>
</dbReference>
<sequence>MDTSDLFASCRKGDVGRVRYLLEQRDVEVNVRDKWDSTPLYYACLCGHEELVRYLLANGARCEANTFDGERCLYGALSDAIRRALHEYKQVTASCRRRDYYDDFLQRLLEQGLHSDVVFVVHGKPFRAHRCVLGARSTYFANMLDTKWKGKNIVVLRHPLINPVAFGALLQYLYTGRLDVGVEHVSDCERLAKQCQLWDLLRDLEAKCEKVSEFVASKPGTCVKVLTIEPPPATPRLREDMAQLAHCALPPELRGDLGELPFPFPDGVNSCPDLCFRVEGCSFLCHKAFFCGRSDYFQALLDDHFRENEELEASGGLPAITLHGISPDIFTHVLYYIYSDHTELPPEVAYDVLSVADMYLLPGLKRLCGRSLAQLLDEDSVVGVWRVAKLFRLARLEDQCTEYMAKIIEKVGEGEPRWGRQVGRGRGRGPELACPQLVEREDFVEAVREEAAAVAARQETDSIPLVDDIRFHVASTVQTYSAIEEAQQRLRALEDLLVSIGLDC</sequence>
<keyword evidence="13" id="KW-1185">Reference proteome</keyword>
<evidence type="ECO:0000256" key="4">
    <source>
        <dbReference type="ARBA" id="ARBA00022768"/>
    </source>
</evidence>
<evidence type="ECO:0000256" key="10">
    <source>
        <dbReference type="PROSITE-ProRule" id="PRU00023"/>
    </source>
</evidence>
<dbReference type="Pfam" id="PF12796">
    <property type="entry name" value="Ank_2"/>
    <property type="match status" value="1"/>
</dbReference>
<dbReference type="InterPro" id="IPR002110">
    <property type="entry name" value="Ankyrin_rpt"/>
</dbReference>
<dbReference type="InterPro" id="IPR000210">
    <property type="entry name" value="BTB/POZ_dom"/>
</dbReference>
<keyword evidence="7" id="KW-0175">Coiled coil</keyword>
<dbReference type="InterPro" id="IPR044515">
    <property type="entry name" value="ABTB1"/>
</dbReference>
<name>A0A673UQP8_SURSU</name>
<dbReference type="GO" id="GO:0005737">
    <property type="term" value="C:cytoplasm"/>
    <property type="evidence" value="ECO:0007669"/>
    <property type="project" value="UniProtKB-SubCell"/>
</dbReference>